<keyword evidence="3" id="KW-1185">Reference proteome</keyword>
<dbReference type="RefSeq" id="XP_060123809.1">
    <property type="nucleotide sequence ID" value="XM_060267826.1"/>
</dbReference>
<protein>
    <submittedName>
        <fullName evidence="2">Uncharacterized protein</fullName>
    </submittedName>
</protein>
<organism evidence="2 3">
    <name type="scientific">Malassezia japonica</name>
    <dbReference type="NCBI Taxonomy" id="223818"/>
    <lineage>
        <taxon>Eukaryota</taxon>
        <taxon>Fungi</taxon>
        <taxon>Dikarya</taxon>
        <taxon>Basidiomycota</taxon>
        <taxon>Ustilaginomycotina</taxon>
        <taxon>Malasseziomycetes</taxon>
        <taxon>Malasseziales</taxon>
        <taxon>Malasseziaceae</taxon>
        <taxon>Malassezia</taxon>
    </lineage>
</organism>
<name>A0AAF0F9Q9_9BASI</name>
<dbReference type="AlphaFoldDB" id="A0AAF0F9Q9"/>
<dbReference type="Proteomes" id="UP001217754">
    <property type="component" value="Chromosome 8"/>
</dbReference>
<evidence type="ECO:0000313" key="3">
    <source>
        <dbReference type="Proteomes" id="UP001217754"/>
    </source>
</evidence>
<sequence>MDKGKQASGSGGARKAAGAGIGDELRSMLADQGKGTSSAAGGAMMQEAMRDMQISDAPASSAGKFRETNTRSRTPTALDAEYSAFQGREPVTDRIAPNANVDFMEKAWHSSVAPAPAPQPAAQVPQPAAQPTQPVAQPTPARAPDLQADASNFLSALNAEAPEPDAIDQPQAPVLNVALIDEWRPPSPSHGSVMSHEQYAMHERLAMLQTGVNTEQPYRQAEGIAPPADDAALSEGVYAPTPQAALANVWDAQQARAAHVQQFREDEKTKPISGPSYTKIRGQEVVDKLRGWLVREGYTGEVYGLPPMVMRTFGEATAEANNEQDEERRAKAIRRLDALYRHLSAPSHTSRGPADMVMEDWLQKHSE</sequence>
<evidence type="ECO:0000256" key="1">
    <source>
        <dbReference type="SAM" id="MobiDB-lite"/>
    </source>
</evidence>
<accession>A0AAF0F9Q9</accession>
<gene>
    <name evidence="2" type="ORF">MJAP1_003903</name>
</gene>
<reference evidence="2" key="1">
    <citation type="submission" date="2023-03" db="EMBL/GenBank/DDBJ databases">
        <title>Mating type loci evolution in Malassezia.</title>
        <authorList>
            <person name="Coelho M.A."/>
        </authorList>
    </citation>
    <scope>NUCLEOTIDE SEQUENCE</scope>
    <source>
        <strain evidence="2">CBS 9431</strain>
    </source>
</reference>
<dbReference type="EMBL" id="CP119965">
    <property type="protein sequence ID" value="WFD40912.1"/>
    <property type="molecule type" value="Genomic_DNA"/>
</dbReference>
<feature type="region of interest" description="Disordered" evidence="1">
    <location>
        <begin position="1"/>
        <end position="21"/>
    </location>
</feature>
<feature type="region of interest" description="Disordered" evidence="1">
    <location>
        <begin position="111"/>
        <end position="142"/>
    </location>
</feature>
<feature type="compositionally biased region" description="Low complexity" evidence="1">
    <location>
        <begin position="120"/>
        <end position="142"/>
    </location>
</feature>
<dbReference type="GeneID" id="85227554"/>
<proteinExistence type="predicted"/>
<feature type="region of interest" description="Disordered" evidence="1">
    <location>
        <begin position="57"/>
        <end position="85"/>
    </location>
</feature>
<evidence type="ECO:0000313" key="2">
    <source>
        <dbReference type="EMBL" id="WFD40912.1"/>
    </source>
</evidence>